<dbReference type="SUPFAM" id="SSF52058">
    <property type="entry name" value="L domain-like"/>
    <property type="match status" value="1"/>
</dbReference>
<dbReference type="AlphaFoldDB" id="A0A368GK06"/>
<name>A0A368GK06_ANCCA</name>
<dbReference type="OrthoDB" id="5789728at2759"/>
<dbReference type="InterPro" id="IPR036941">
    <property type="entry name" value="Rcpt_L-dom_sf"/>
</dbReference>
<reference evidence="2 3" key="1">
    <citation type="submission" date="2014-10" db="EMBL/GenBank/DDBJ databases">
        <title>Draft genome of the hookworm Ancylostoma caninum.</title>
        <authorList>
            <person name="Mitreva M."/>
        </authorList>
    </citation>
    <scope>NUCLEOTIDE SEQUENCE [LARGE SCALE GENOMIC DNA]</scope>
    <source>
        <strain evidence="2 3">Baltimore</strain>
    </source>
</reference>
<dbReference type="EMBL" id="JOJR01000159">
    <property type="protein sequence ID" value="RCN43370.1"/>
    <property type="molecule type" value="Genomic_DNA"/>
</dbReference>
<feature type="domain" description="Receptor L-domain" evidence="1">
    <location>
        <begin position="54"/>
        <end position="142"/>
    </location>
</feature>
<evidence type="ECO:0000313" key="3">
    <source>
        <dbReference type="Proteomes" id="UP000252519"/>
    </source>
</evidence>
<sequence length="166" mass="19037">MNNKKLDTSQLLEECQRKGCPRALYRTIQMPFTCAFNRPVEPGCRFIFDSVDLKEYDRSLDQVEVVYGTLVLRGSDVKSFPRMPRLRQIEQKPGTPVLIIENNKKLTDITPLFGVNIKVNDMRDAVKISGNPKLCVSKKQQNEPFVIKFMTKIGSCSKFSTHQVEH</sequence>
<proteinExistence type="predicted"/>
<keyword evidence="2" id="KW-0675">Receptor</keyword>
<organism evidence="2 3">
    <name type="scientific">Ancylostoma caninum</name>
    <name type="common">Dog hookworm</name>
    <dbReference type="NCBI Taxonomy" id="29170"/>
    <lineage>
        <taxon>Eukaryota</taxon>
        <taxon>Metazoa</taxon>
        <taxon>Ecdysozoa</taxon>
        <taxon>Nematoda</taxon>
        <taxon>Chromadorea</taxon>
        <taxon>Rhabditida</taxon>
        <taxon>Rhabditina</taxon>
        <taxon>Rhabditomorpha</taxon>
        <taxon>Strongyloidea</taxon>
        <taxon>Ancylostomatidae</taxon>
        <taxon>Ancylostomatinae</taxon>
        <taxon>Ancylostoma</taxon>
    </lineage>
</organism>
<protein>
    <submittedName>
        <fullName evidence="2">Receptor L domain protein</fullName>
    </submittedName>
</protein>
<evidence type="ECO:0000259" key="1">
    <source>
        <dbReference type="Pfam" id="PF01030"/>
    </source>
</evidence>
<accession>A0A368GK06</accession>
<dbReference type="InterPro" id="IPR000494">
    <property type="entry name" value="Rcpt_L-dom"/>
</dbReference>
<dbReference type="Gene3D" id="3.80.20.20">
    <property type="entry name" value="Receptor L-domain"/>
    <property type="match status" value="1"/>
</dbReference>
<comment type="caution">
    <text evidence="2">The sequence shown here is derived from an EMBL/GenBank/DDBJ whole genome shotgun (WGS) entry which is preliminary data.</text>
</comment>
<dbReference type="Pfam" id="PF01030">
    <property type="entry name" value="Recep_L_domain"/>
    <property type="match status" value="1"/>
</dbReference>
<keyword evidence="3" id="KW-1185">Reference proteome</keyword>
<gene>
    <name evidence="2" type="ORF">ANCCAN_10634</name>
</gene>
<dbReference type="Proteomes" id="UP000252519">
    <property type="component" value="Unassembled WGS sequence"/>
</dbReference>
<evidence type="ECO:0000313" key="2">
    <source>
        <dbReference type="EMBL" id="RCN43370.1"/>
    </source>
</evidence>